<reference evidence="1" key="2">
    <citation type="journal article" date="2015" name="Fish Shellfish Immunol.">
        <title>Early steps in the European eel (Anguilla anguilla)-Vibrio vulnificus interaction in the gills: Role of the RtxA13 toxin.</title>
        <authorList>
            <person name="Callol A."/>
            <person name="Pajuelo D."/>
            <person name="Ebbesson L."/>
            <person name="Teles M."/>
            <person name="MacKenzie S."/>
            <person name="Amaro C."/>
        </authorList>
    </citation>
    <scope>NUCLEOTIDE SEQUENCE</scope>
</reference>
<dbReference type="EMBL" id="GBXM01094710">
    <property type="protein sequence ID" value="JAH13867.1"/>
    <property type="molecule type" value="Transcribed_RNA"/>
</dbReference>
<name>A0A0E9QBI4_ANGAN</name>
<proteinExistence type="predicted"/>
<sequence>MTEMAGLITDLHMCFCSRPCGSSECLIVLTPPGVSSGSRF</sequence>
<reference evidence="1" key="1">
    <citation type="submission" date="2014-11" db="EMBL/GenBank/DDBJ databases">
        <authorList>
            <person name="Amaro Gonzalez C."/>
        </authorList>
    </citation>
    <scope>NUCLEOTIDE SEQUENCE</scope>
</reference>
<dbReference type="AlphaFoldDB" id="A0A0E9QBI4"/>
<organism evidence="1">
    <name type="scientific">Anguilla anguilla</name>
    <name type="common">European freshwater eel</name>
    <name type="synonym">Muraena anguilla</name>
    <dbReference type="NCBI Taxonomy" id="7936"/>
    <lineage>
        <taxon>Eukaryota</taxon>
        <taxon>Metazoa</taxon>
        <taxon>Chordata</taxon>
        <taxon>Craniata</taxon>
        <taxon>Vertebrata</taxon>
        <taxon>Euteleostomi</taxon>
        <taxon>Actinopterygii</taxon>
        <taxon>Neopterygii</taxon>
        <taxon>Teleostei</taxon>
        <taxon>Anguilliformes</taxon>
        <taxon>Anguillidae</taxon>
        <taxon>Anguilla</taxon>
    </lineage>
</organism>
<accession>A0A0E9QBI4</accession>
<protein>
    <submittedName>
        <fullName evidence="1">Uncharacterized protein</fullName>
    </submittedName>
</protein>
<evidence type="ECO:0000313" key="1">
    <source>
        <dbReference type="EMBL" id="JAH13867.1"/>
    </source>
</evidence>